<dbReference type="EMBL" id="QBMN01000017">
    <property type="protein sequence ID" value="PZO44422.1"/>
    <property type="molecule type" value="Genomic_DNA"/>
</dbReference>
<comment type="caution">
    <text evidence="3">The sequence shown here is derived from an EMBL/GenBank/DDBJ whole genome shotgun (WGS) entry which is preliminary data.</text>
</comment>
<proteinExistence type="predicted"/>
<feature type="region of interest" description="Disordered" evidence="2">
    <location>
        <begin position="1"/>
        <end position="29"/>
    </location>
</feature>
<feature type="compositionally biased region" description="Basic and acidic residues" evidence="2">
    <location>
        <begin position="1"/>
        <end position="10"/>
    </location>
</feature>
<gene>
    <name evidence="3" type="ORF">DCF17_04020</name>
</gene>
<reference evidence="3 4" key="2">
    <citation type="submission" date="2018-06" db="EMBL/GenBank/DDBJ databases">
        <title>Metagenomic assembly of (sub)arctic Cyanobacteria and their associated microbiome from non-axenic cultures.</title>
        <authorList>
            <person name="Baurain D."/>
        </authorList>
    </citation>
    <scope>NUCLEOTIDE SEQUENCE [LARGE SCALE GENOMIC DNA]</scope>
    <source>
        <strain evidence="3">ULC041bin1</strain>
    </source>
</reference>
<dbReference type="AlphaFoldDB" id="A0A2W4WIZ0"/>
<reference evidence="4" key="1">
    <citation type="submission" date="2018-04" db="EMBL/GenBank/DDBJ databases">
        <authorList>
            <person name="Cornet L."/>
        </authorList>
    </citation>
    <scope>NUCLEOTIDE SEQUENCE [LARGE SCALE GENOMIC DNA]</scope>
</reference>
<keyword evidence="1" id="KW-0175">Coiled coil</keyword>
<feature type="coiled-coil region" evidence="1">
    <location>
        <begin position="35"/>
        <end position="69"/>
    </location>
</feature>
<dbReference type="Proteomes" id="UP000249081">
    <property type="component" value="Unassembled WGS sequence"/>
</dbReference>
<feature type="coiled-coil region" evidence="1">
    <location>
        <begin position="168"/>
        <end position="195"/>
    </location>
</feature>
<evidence type="ECO:0000256" key="1">
    <source>
        <dbReference type="SAM" id="Coils"/>
    </source>
</evidence>
<evidence type="ECO:0000313" key="4">
    <source>
        <dbReference type="Proteomes" id="UP000249081"/>
    </source>
</evidence>
<sequence length="220" mass="26049">MRRADRRNSNDDNAIQHPQAKRAEPPLPNDIRQLLSTIRSQRDEAKDQVVEKEQQLEESQTLYQEQQEKLQSTIVLYRETQEQASSYLALYTEEKTRSSELEVKYNETWKESQNYLALYKQIEQELKIERRSKAGIKGWETRRKRENERLKQEIGEMAIVLRESLINKDQAIQSLENVAARMDRIQRLVDSVDDEVTNNPVGMLQKFQRVWVAVREIMAE</sequence>
<evidence type="ECO:0000313" key="3">
    <source>
        <dbReference type="EMBL" id="PZO44422.1"/>
    </source>
</evidence>
<name>A0A2W4WIZ0_9CYAN</name>
<organism evidence="3 4">
    <name type="scientific">Shackletoniella antarctica</name>
    <dbReference type="NCBI Taxonomy" id="268115"/>
    <lineage>
        <taxon>Bacteria</taxon>
        <taxon>Bacillati</taxon>
        <taxon>Cyanobacteriota</taxon>
        <taxon>Cyanophyceae</taxon>
        <taxon>Oculatellales</taxon>
        <taxon>Oculatellaceae</taxon>
        <taxon>Shackletoniella</taxon>
    </lineage>
</organism>
<accession>A0A2W4WIZ0</accession>
<protein>
    <submittedName>
        <fullName evidence="3">Uncharacterized protein</fullName>
    </submittedName>
</protein>
<evidence type="ECO:0000256" key="2">
    <source>
        <dbReference type="SAM" id="MobiDB-lite"/>
    </source>
</evidence>